<dbReference type="Proteomes" id="UP000823990">
    <property type="component" value="Unassembled WGS sequence"/>
</dbReference>
<dbReference type="InterPro" id="IPR029058">
    <property type="entry name" value="AB_hydrolase_fold"/>
</dbReference>
<name>A0A9D1Q0K2_9FIRM</name>
<dbReference type="GO" id="GO:0016787">
    <property type="term" value="F:hydrolase activity"/>
    <property type="evidence" value="ECO:0007669"/>
    <property type="project" value="UniProtKB-KW"/>
</dbReference>
<reference evidence="2" key="1">
    <citation type="journal article" date="2021" name="PeerJ">
        <title>Extensive microbial diversity within the chicken gut microbiome revealed by metagenomics and culture.</title>
        <authorList>
            <person name="Gilroy R."/>
            <person name="Ravi A."/>
            <person name="Getino M."/>
            <person name="Pursley I."/>
            <person name="Horton D.L."/>
            <person name="Alikhan N.F."/>
            <person name="Baker D."/>
            <person name="Gharbi K."/>
            <person name="Hall N."/>
            <person name="Watson M."/>
            <person name="Adriaenssens E.M."/>
            <person name="Foster-Nyarko E."/>
            <person name="Jarju S."/>
            <person name="Secka A."/>
            <person name="Antonio M."/>
            <person name="Oren A."/>
            <person name="Chaudhuri R.R."/>
            <person name="La Ragione R."/>
            <person name="Hildebrand F."/>
            <person name="Pallen M.J."/>
        </authorList>
    </citation>
    <scope>NUCLEOTIDE SEQUENCE</scope>
    <source>
        <strain evidence="2">12435</strain>
    </source>
</reference>
<evidence type="ECO:0000313" key="2">
    <source>
        <dbReference type="EMBL" id="HIW02099.1"/>
    </source>
</evidence>
<gene>
    <name evidence="2" type="ORF">H9892_02040</name>
</gene>
<organism evidence="2 3">
    <name type="scientific">Candidatus Protoclostridium stercorigallinarum</name>
    <dbReference type="NCBI Taxonomy" id="2838741"/>
    <lineage>
        <taxon>Bacteria</taxon>
        <taxon>Bacillati</taxon>
        <taxon>Bacillota</taxon>
        <taxon>Clostridia</taxon>
        <taxon>Candidatus Protoclostridium</taxon>
    </lineage>
</organism>
<comment type="caution">
    <text evidence="2">The sequence shown here is derived from an EMBL/GenBank/DDBJ whole genome shotgun (WGS) entry which is preliminary data.</text>
</comment>
<dbReference type="EMBL" id="DXHS01000035">
    <property type="protein sequence ID" value="HIW02099.1"/>
    <property type="molecule type" value="Genomic_DNA"/>
</dbReference>
<evidence type="ECO:0000259" key="1">
    <source>
        <dbReference type="Pfam" id="PF01738"/>
    </source>
</evidence>
<dbReference type="SUPFAM" id="SSF53474">
    <property type="entry name" value="alpha/beta-Hydrolases"/>
    <property type="match status" value="1"/>
</dbReference>
<feature type="domain" description="Dienelactone hydrolase" evidence="1">
    <location>
        <begin position="58"/>
        <end position="241"/>
    </location>
</feature>
<evidence type="ECO:0000313" key="3">
    <source>
        <dbReference type="Proteomes" id="UP000823990"/>
    </source>
</evidence>
<dbReference type="Pfam" id="PF01738">
    <property type="entry name" value="DLH"/>
    <property type="match status" value="1"/>
</dbReference>
<protein>
    <submittedName>
        <fullName evidence="2">Dienelactone hydrolase family protein</fullName>
    </submittedName>
</protein>
<dbReference type="InterPro" id="IPR002925">
    <property type="entry name" value="Dienelactn_hydro"/>
</dbReference>
<reference evidence="2" key="2">
    <citation type="submission" date="2021-04" db="EMBL/GenBank/DDBJ databases">
        <authorList>
            <person name="Gilroy R."/>
        </authorList>
    </citation>
    <scope>NUCLEOTIDE SEQUENCE</scope>
    <source>
        <strain evidence="2">12435</strain>
    </source>
</reference>
<proteinExistence type="predicted"/>
<dbReference type="AlphaFoldDB" id="A0A9D1Q0K2"/>
<keyword evidence="2" id="KW-0378">Hydrolase</keyword>
<sequence length="536" mass="58063">MELLTPQQIWKGYDPSALPLCASILADREAEGRRVVTAYFNGPTTTDGVVRVFVRCTLPAGKGRYPAVVFMPDVGHSAEADVEWLADKGYAVIVPDYAGVRDDSPEYTIYPRSLSAANYTPERLSEYPGDMRFNCWSVWAEVGMRTLSYVASLDFVDGSRLAVMGEGVASAAALKAAALDKRLSCAITLYSSGMCEERSDDPNFLMYKVALADAAYAPMVNVPLLMMIASNDADGKADEMSAVYSLIPEQSGSRLSVSERTNRAIGVKQRADVGLWLDKYLLGRGEVPAEPELTASASERRLYYNVKSDPSCETELFVSRGTDDPALRNWSRIKLMVVGDGEYIAPVDVYDAKKHIYAFVNSRSSEGLSVSSPVLEKLPALLGIDETPLTDSRLIYDGDMGTDDWSEEASMTAADTLSVKEGPFGISGVTSGAGALATYKLGDPAFSGKEGYLLQIMIYSPEAQTVTFTVAAAAAGRGYAEFSRSVNLEPGDNWRKLTLEASDFKSPYGVCGGWEDVFGMRIMSASPVIVASMLWV</sequence>
<accession>A0A9D1Q0K2</accession>
<dbReference type="Gene3D" id="3.40.50.1820">
    <property type="entry name" value="alpha/beta hydrolase"/>
    <property type="match status" value="1"/>
</dbReference>